<evidence type="ECO:0000259" key="8">
    <source>
        <dbReference type="Pfam" id="PF00136"/>
    </source>
</evidence>
<dbReference type="PANTHER" id="PTHR10322:SF23">
    <property type="entry name" value="DNA POLYMERASE DELTA CATALYTIC SUBUNIT"/>
    <property type="match status" value="1"/>
</dbReference>
<reference evidence="9" key="1">
    <citation type="journal article" date="2015" name="J. Virol.">
        <title>Genomic and Proteomic Analyses Indicate that Banchine and Campoplegine Polydnaviruses Have Similar, if Not Identical, Viral Ancestors.</title>
        <authorList>
            <person name="Beliveau C."/>
            <person name="Cohen A."/>
            <person name="Stewart D."/>
            <person name="Periquet G."/>
            <person name="Djoumad A."/>
            <person name="Kuhn L."/>
            <person name="Stoltz D."/>
            <person name="Volkoff A.-N."/>
            <person name="Herniou E."/>
            <person name="Drezen J.-M."/>
            <person name="Cusson M."/>
        </authorList>
    </citation>
    <scope>NUCLEOTIDE SEQUENCE</scope>
</reference>
<dbReference type="EMBL" id="KP706797">
    <property type="protein sequence ID" value="AKD28043.1"/>
    <property type="molecule type" value="Genomic_DNA"/>
</dbReference>
<dbReference type="GO" id="GO:0000166">
    <property type="term" value="F:nucleotide binding"/>
    <property type="evidence" value="ECO:0007669"/>
    <property type="project" value="InterPro"/>
</dbReference>
<name>A0A0F6QA55_9HYME</name>
<evidence type="ECO:0000313" key="9">
    <source>
        <dbReference type="EMBL" id="AKD28043.1"/>
    </source>
</evidence>
<evidence type="ECO:0000256" key="3">
    <source>
        <dbReference type="ARBA" id="ARBA00022679"/>
    </source>
</evidence>
<dbReference type="InterPro" id="IPR043502">
    <property type="entry name" value="DNA/RNA_pol_sf"/>
</dbReference>
<dbReference type="AlphaFoldDB" id="A0A0F6QA55"/>
<evidence type="ECO:0000256" key="5">
    <source>
        <dbReference type="ARBA" id="ARBA00022932"/>
    </source>
</evidence>
<dbReference type="InterPro" id="IPR023211">
    <property type="entry name" value="DNA_pol_palm_dom_sf"/>
</dbReference>
<dbReference type="InterPro" id="IPR006172">
    <property type="entry name" value="DNA-dir_DNA_pol_B"/>
</dbReference>
<protein>
    <recommendedName>
        <fullName evidence="2">DNA-directed DNA polymerase</fullName>
        <ecNumber evidence="2">2.7.7.7</ecNumber>
    </recommendedName>
</protein>
<accession>A0A0F6QA55</accession>
<dbReference type="GO" id="GO:0003887">
    <property type="term" value="F:DNA-directed DNA polymerase activity"/>
    <property type="evidence" value="ECO:0007669"/>
    <property type="project" value="UniProtKB-KW"/>
</dbReference>
<dbReference type="PRINTS" id="PR00106">
    <property type="entry name" value="DNAPOLB"/>
</dbReference>
<evidence type="ECO:0000256" key="2">
    <source>
        <dbReference type="ARBA" id="ARBA00012417"/>
    </source>
</evidence>
<keyword evidence="6" id="KW-0238">DNA-binding</keyword>
<evidence type="ECO:0000256" key="7">
    <source>
        <dbReference type="ARBA" id="ARBA00049244"/>
    </source>
</evidence>
<dbReference type="InterPro" id="IPR017964">
    <property type="entry name" value="DNA-dir_DNA_pol_B_CS"/>
</dbReference>
<dbReference type="InterPro" id="IPR050240">
    <property type="entry name" value="DNA_pol_type-B"/>
</dbReference>
<gene>
    <name evidence="9" type="primary">DNA pol2</name>
</gene>
<evidence type="ECO:0000256" key="4">
    <source>
        <dbReference type="ARBA" id="ARBA00022695"/>
    </source>
</evidence>
<dbReference type="EC" id="2.7.7.7" evidence="2"/>
<dbReference type="GO" id="GO:0006261">
    <property type="term" value="P:DNA-templated DNA replication"/>
    <property type="evidence" value="ECO:0007669"/>
    <property type="project" value="TreeGrafter"/>
</dbReference>
<proteinExistence type="inferred from homology"/>
<evidence type="ECO:0000256" key="6">
    <source>
        <dbReference type="ARBA" id="ARBA00023125"/>
    </source>
</evidence>
<dbReference type="PANTHER" id="PTHR10322">
    <property type="entry name" value="DNA POLYMERASE CATALYTIC SUBUNIT"/>
    <property type="match status" value="1"/>
</dbReference>
<keyword evidence="4" id="KW-0548">Nucleotidyltransferase</keyword>
<dbReference type="PROSITE" id="PS00116">
    <property type="entry name" value="DNA_POLYMERASE_B"/>
    <property type="match status" value="1"/>
</dbReference>
<keyword evidence="3" id="KW-0808">Transferase</keyword>
<keyword evidence="5" id="KW-0239">DNA-directed DNA polymerase</keyword>
<comment type="similarity">
    <text evidence="1">Belongs to the DNA polymerase type-B family.</text>
</comment>
<comment type="catalytic activity">
    <reaction evidence="7">
        <text>DNA(n) + a 2'-deoxyribonucleoside 5'-triphosphate = DNA(n+1) + diphosphate</text>
        <dbReference type="Rhea" id="RHEA:22508"/>
        <dbReference type="Rhea" id="RHEA-COMP:17339"/>
        <dbReference type="Rhea" id="RHEA-COMP:17340"/>
        <dbReference type="ChEBI" id="CHEBI:33019"/>
        <dbReference type="ChEBI" id="CHEBI:61560"/>
        <dbReference type="ChEBI" id="CHEBI:173112"/>
        <dbReference type="EC" id="2.7.7.7"/>
    </reaction>
</comment>
<organism evidence="9">
    <name type="scientific">Glypta fumiferanae</name>
    <dbReference type="NCBI Taxonomy" id="389681"/>
    <lineage>
        <taxon>Eukaryota</taxon>
        <taxon>Metazoa</taxon>
        <taxon>Ecdysozoa</taxon>
        <taxon>Arthropoda</taxon>
        <taxon>Hexapoda</taxon>
        <taxon>Insecta</taxon>
        <taxon>Pterygota</taxon>
        <taxon>Neoptera</taxon>
        <taxon>Endopterygota</taxon>
        <taxon>Hymenoptera</taxon>
        <taxon>Apocrita</taxon>
        <taxon>Ichneumonoidea</taxon>
        <taxon>Ichneumonidae</taxon>
        <taxon>Banchinae</taxon>
        <taxon>Glypta</taxon>
    </lineage>
</organism>
<dbReference type="GO" id="GO:0003677">
    <property type="term" value="F:DNA binding"/>
    <property type="evidence" value="ECO:0007669"/>
    <property type="project" value="UniProtKB-KW"/>
</dbReference>
<dbReference type="Gene3D" id="3.90.1600.10">
    <property type="entry name" value="Palm domain of DNA polymerase"/>
    <property type="match status" value="1"/>
</dbReference>
<feature type="domain" description="DNA-directed DNA polymerase family B multifunctional" evidence="8">
    <location>
        <begin position="450"/>
        <end position="607"/>
    </location>
</feature>
<evidence type="ECO:0000256" key="1">
    <source>
        <dbReference type="ARBA" id="ARBA00005755"/>
    </source>
</evidence>
<dbReference type="InterPro" id="IPR006134">
    <property type="entry name" value="DNA-dir_DNA_pol_B_multi_dom"/>
</dbReference>
<sequence>MVLKTKLRLVTINKAMDTVDSLQHTSTGAVAIGWHRELPFIAKVMRTDIPSATFKNNASAIRQRIAVRSCDRSSTSVTDCFKVNEYCSLREALIKKRNNFATFRDELFDKSTLSVTLAINLVHRYYLDWLETVFFNVCNGMRMIKLTYTAAKDANNRDSVRGFVRFIFNCNANACLFLYEWTQRQYDYYDHVLFGDMNFTSMHTSCKQDSHYRYLEHSLDLARSAGIVFSAICPNFDNISICRLSPNGSWHLPRKILFSRYNKSHIGTSILISDAYETQAQSRDYEVLKKRTRELSATVLVLITFKDAIELPPSALARLARAVSPVMLITVDDNDKQYVLQYSLSMRDILTDHRLPVEASVLTNQQRLGLYLHGNMKIFTDKRAVFEIVESGQDYDGIACKLKRMCNYECAIEQRYRLEAKYSASWKINTDTYVGGYVRLAEIANRTPINGVASLDVESLYPSIMSSYNLSPDTIVPSLRYALGGIGLCTKIRLSNEVANKSAAIWVDRSKQCCLIRLIKRLLFAKKKFTSKRLKVCRQVVKIATNTVYGSLSRDSIGNRFFGMVICSLGRKTLQNGVHSYIQRYGSDSVLYCDTDSIFLKLNTARGSDDCNVSGSTMMSLAKAALDYGNKCISRCMRLPPGSILLKLEFLAKVIVFMKMKSYAYVTYEDNEVVCRGHTTADDFTQVVCGSNTL</sequence>
<dbReference type="SUPFAM" id="SSF56672">
    <property type="entry name" value="DNA/RNA polymerases"/>
    <property type="match status" value="1"/>
</dbReference>
<dbReference type="Pfam" id="PF00136">
    <property type="entry name" value="DNA_pol_B"/>
    <property type="match status" value="1"/>
</dbReference>